<sequence>MLSPVRFILYTTTQPLALMAKSRASVVWGALLLGPLPVSTTPGASTIQAQGIFIEGFITCGLILSLLFLVVDKPKAILCPHWHWHDHLCRLLSTPASGGFWVYLRELDLWDRSYARVSISARNKTQTSRACGQRLYKREDMHQDYDVFSGKAALFFGTY</sequence>
<keyword evidence="1" id="KW-1133">Transmembrane helix</keyword>
<evidence type="ECO:0000313" key="2">
    <source>
        <dbReference type="EMBL" id="KNE94520.1"/>
    </source>
</evidence>
<name>A0A0L0V5F3_9BASI</name>
<keyword evidence="3" id="KW-1185">Reference proteome</keyword>
<dbReference type="EMBL" id="AJIL01000115">
    <property type="protein sequence ID" value="KNE94520.1"/>
    <property type="molecule type" value="Genomic_DNA"/>
</dbReference>
<dbReference type="STRING" id="1165861.A0A0L0V5F3"/>
<comment type="caution">
    <text evidence="2">The sequence shown here is derived from an EMBL/GenBank/DDBJ whole genome shotgun (WGS) entry which is preliminary data.</text>
</comment>
<evidence type="ECO:0000256" key="1">
    <source>
        <dbReference type="SAM" id="Phobius"/>
    </source>
</evidence>
<keyword evidence="1" id="KW-0812">Transmembrane</keyword>
<protein>
    <submittedName>
        <fullName evidence="2">Uncharacterized protein</fullName>
    </submittedName>
</protein>
<keyword evidence="1" id="KW-0472">Membrane</keyword>
<organism evidence="2 3">
    <name type="scientific">Puccinia striiformis f. sp. tritici PST-78</name>
    <dbReference type="NCBI Taxonomy" id="1165861"/>
    <lineage>
        <taxon>Eukaryota</taxon>
        <taxon>Fungi</taxon>
        <taxon>Dikarya</taxon>
        <taxon>Basidiomycota</taxon>
        <taxon>Pucciniomycotina</taxon>
        <taxon>Pucciniomycetes</taxon>
        <taxon>Pucciniales</taxon>
        <taxon>Pucciniaceae</taxon>
        <taxon>Puccinia</taxon>
    </lineage>
</organism>
<evidence type="ECO:0000313" key="3">
    <source>
        <dbReference type="Proteomes" id="UP000054564"/>
    </source>
</evidence>
<proteinExistence type="predicted"/>
<dbReference type="Proteomes" id="UP000054564">
    <property type="component" value="Unassembled WGS sequence"/>
</dbReference>
<dbReference type="AlphaFoldDB" id="A0A0L0V5F3"/>
<gene>
    <name evidence="2" type="ORF">PSTG_12166</name>
</gene>
<accession>A0A0L0V5F3</accession>
<feature type="transmembrane region" description="Helical" evidence="1">
    <location>
        <begin position="48"/>
        <end position="71"/>
    </location>
</feature>
<reference evidence="3" key="1">
    <citation type="submission" date="2014-03" db="EMBL/GenBank/DDBJ databases">
        <title>The Genome Sequence of Puccinia striiformis f. sp. tritici PST-78.</title>
        <authorList>
            <consortium name="The Broad Institute Genome Sequencing Platform"/>
            <person name="Cuomo C."/>
            <person name="Hulbert S."/>
            <person name="Chen X."/>
            <person name="Walker B."/>
            <person name="Young S.K."/>
            <person name="Zeng Q."/>
            <person name="Gargeya S."/>
            <person name="Fitzgerald M."/>
            <person name="Haas B."/>
            <person name="Abouelleil A."/>
            <person name="Alvarado L."/>
            <person name="Arachchi H.M."/>
            <person name="Berlin A.M."/>
            <person name="Chapman S.B."/>
            <person name="Goldberg J."/>
            <person name="Griggs A."/>
            <person name="Gujja S."/>
            <person name="Hansen M."/>
            <person name="Howarth C."/>
            <person name="Imamovic A."/>
            <person name="Larimer J."/>
            <person name="McCowan C."/>
            <person name="Montmayeur A."/>
            <person name="Murphy C."/>
            <person name="Neiman D."/>
            <person name="Pearson M."/>
            <person name="Priest M."/>
            <person name="Roberts A."/>
            <person name="Saif S."/>
            <person name="Shea T."/>
            <person name="Sisk P."/>
            <person name="Sykes S."/>
            <person name="Wortman J."/>
            <person name="Nusbaum C."/>
            <person name="Birren B."/>
        </authorList>
    </citation>
    <scope>NUCLEOTIDE SEQUENCE [LARGE SCALE GENOMIC DNA]</scope>
    <source>
        <strain evidence="3">race PST-78</strain>
    </source>
</reference>